<dbReference type="RefSeq" id="WP_200760538.1">
    <property type="nucleotide sequence ID" value="NZ_AP023366.1"/>
</dbReference>
<dbReference type="InterPro" id="IPR008307">
    <property type="entry name" value="UCP018957"/>
</dbReference>
<dbReference type="KEGG" id="eff:skT53_15280"/>
<name>A0A7I8D8S4_9BACL</name>
<reference evidence="1 2" key="1">
    <citation type="submission" date="2020-08" db="EMBL/GenBank/DDBJ databases">
        <title>Complete Genome Sequence of Effusibacillus dendaii Strain skT53, Isolated from Farmland soil.</title>
        <authorList>
            <person name="Konishi T."/>
            <person name="Kawasaki H."/>
        </authorList>
    </citation>
    <scope>NUCLEOTIDE SEQUENCE [LARGE SCALE GENOMIC DNA]</scope>
    <source>
        <strain evidence="2">skT53</strain>
    </source>
</reference>
<dbReference type="EMBL" id="AP023366">
    <property type="protein sequence ID" value="BCJ86543.1"/>
    <property type="molecule type" value="Genomic_DNA"/>
</dbReference>
<dbReference type="InterPro" id="IPR014923">
    <property type="entry name" value="DUF1802"/>
</dbReference>
<keyword evidence="2" id="KW-1185">Reference proteome</keyword>
<evidence type="ECO:0000313" key="1">
    <source>
        <dbReference type="EMBL" id="BCJ86543.1"/>
    </source>
</evidence>
<protein>
    <recommendedName>
        <fullName evidence="3">DUF1802 family protein</fullName>
    </recommendedName>
</protein>
<dbReference type="Proteomes" id="UP000593802">
    <property type="component" value="Chromosome"/>
</dbReference>
<proteinExistence type="predicted"/>
<sequence>MEDRQSVALKEWAVAIQALEAGKQTILLRKGGIREETRDFQLKEKSFYLYPTYEHQKADLIRPEYQSDLQATLQGFDPAKQDQVTIRLFAEVVEEYPLLDEQILAELAPFYVYTNEYAAERLHWKKTKPLHVLLIRAYRLAEPVTIPVLNQYLGCFSWISLDQSLCDVERVPVLPDEQFAKRREQIGQILQKSARL</sequence>
<evidence type="ECO:0008006" key="3">
    <source>
        <dbReference type="Google" id="ProtNLM"/>
    </source>
</evidence>
<evidence type="ECO:0000313" key="2">
    <source>
        <dbReference type="Proteomes" id="UP000593802"/>
    </source>
</evidence>
<dbReference type="PIRSF" id="PIRSF018957">
    <property type="entry name" value="UCP018957"/>
    <property type="match status" value="1"/>
</dbReference>
<organism evidence="1 2">
    <name type="scientific">Effusibacillus dendaii</name>
    <dbReference type="NCBI Taxonomy" id="2743772"/>
    <lineage>
        <taxon>Bacteria</taxon>
        <taxon>Bacillati</taxon>
        <taxon>Bacillota</taxon>
        <taxon>Bacilli</taxon>
        <taxon>Bacillales</taxon>
        <taxon>Alicyclobacillaceae</taxon>
        <taxon>Effusibacillus</taxon>
    </lineage>
</organism>
<dbReference type="Pfam" id="PF08819">
    <property type="entry name" value="DUF1802"/>
    <property type="match status" value="1"/>
</dbReference>
<gene>
    <name evidence="1" type="ORF">skT53_15280</name>
</gene>
<dbReference type="AlphaFoldDB" id="A0A7I8D8S4"/>
<accession>A0A7I8D8S4</accession>